<organism evidence="3 4">
    <name type="scientific">Rossellomorea vietnamensis</name>
    <dbReference type="NCBI Taxonomy" id="218284"/>
    <lineage>
        <taxon>Bacteria</taxon>
        <taxon>Bacillati</taxon>
        <taxon>Bacillota</taxon>
        <taxon>Bacilli</taxon>
        <taxon>Bacillales</taxon>
        <taxon>Bacillaceae</taxon>
        <taxon>Rossellomorea</taxon>
    </lineage>
</organism>
<feature type="chain" id="PRO_5038419172" description="DUF4367 domain-containing protein" evidence="1">
    <location>
        <begin position="23"/>
        <end position="158"/>
    </location>
</feature>
<evidence type="ECO:0000313" key="4">
    <source>
        <dbReference type="Proteomes" id="UP000050398"/>
    </source>
</evidence>
<accession>A0A0P6WTB4</accession>
<sequence>MRKFFLLLIAASLLLIGCGEMGSGESLVTYDNSQLAGDLENEGIEPKLPTEFPVDIAEYEIVKPPHESSRHEIQLTGKNGEIFNLVVHTSPVTYDGELENQEEVKINGNEGFYAENDVTGPSVHWTDEGFHYILEYQSIGLDTEVNKETMMAIAESYK</sequence>
<protein>
    <recommendedName>
        <fullName evidence="2">DUF4367 domain-containing protein</fullName>
    </recommendedName>
</protein>
<feature type="domain" description="DUF4367" evidence="2">
    <location>
        <begin position="90"/>
        <end position="156"/>
    </location>
</feature>
<comment type="caution">
    <text evidence="3">The sequence shown here is derived from an EMBL/GenBank/DDBJ whole genome shotgun (WGS) entry which is preliminary data.</text>
</comment>
<dbReference type="PATRIC" id="fig|218284.4.peg.950"/>
<feature type="signal peptide" evidence="1">
    <location>
        <begin position="1"/>
        <end position="22"/>
    </location>
</feature>
<dbReference type="AlphaFoldDB" id="A0A0P6WTB4"/>
<proteinExistence type="predicted"/>
<reference evidence="3 4" key="1">
    <citation type="submission" date="2015-08" db="EMBL/GenBank/DDBJ databases">
        <title>Draft Genome Sequence of Bacillus vietnamensis UCD-SED5.</title>
        <authorList>
            <person name="Lee R.D."/>
            <person name="Jospin G."/>
            <person name="Lang J.M."/>
            <person name="Coil D.A."/>
            <person name="Eisen J.A."/>
        </authorList>
    </citation>
    <scope>NUCLEOTIDE SEQUENCE [LARGE SCALE GENOMIC DNA]</scope>
    <source>
        <strain evidence="3 4">UCD-SED5</strain>
    </source>
</reference>
<evidence type="ECO:0000313" key="3">
    <source>
        <dbReference type="EMBL" id="KPL60993.1"/>
    </source>
</evidence>
<dbReference type="EMBL" id="LIXZ01000002">
    <property type="protein sequence ID" value="KPL60993.1"/>
    <property type="molecule type" value="Genomic_DNA"/>
</dbReference>
<name>A0A0P6WTB4_9BACI</name>
<dbReference type="Proteomes" id="UP000050398">
    <property type="component" value="Unassembled WGS sequence"/>
</dbReference>
<gene>
    <name evidence="3" type="ORF">AM506_04515</name>
</gene>
<keyword evidence="1" id="KW-0732">Signal</keyword>
<dbReference type="RefSeq" id="WP_060671232.1">
    <property type="nucleotide sequence ID" value="NZ_LIXZ01000002.1"/>
</dbReference>
<dbReference type="PROSITE" id="PS51257">
    <property type="entry name" value="PROKAR_LIPOPROTEIN"/>
    <property type="match status" value="1"/>
</dbReference>
<dbReference type="InterPro" id="IPR025377">
    <property type="entry name" value="DUF4367"/>
</dbReference>
<evidence type="ECO:0000259" key="2">
    <source>
        <dbReference type="Pfam" id="PF14285"/>
    </source>
</evidence>
<dbReference type="Pfam" id="PF14285">
    <property type="entry name" value="DUF4367"/>
    <property type="match status" value="1"/>
</dbReference>
<dbReference type="OrthoDB" id="2857038at2"/>
<evidence type="ECO:0000256" key="1">
    <source>
        <dbReference type="SAM" id="SignalP"/>
    </source>
</evidence>